<keyword evidence="2" id="KW-1185">Reference proteome</keyword>
<gene>
    <name evidence="1" type="ORF">PHYEVI_LOCUS7011</name>
</gene>
<dbReference type="GO" id="GO:0003735">
    <property type="term" value="F:structural constituent of ribosome"/>
    <property type="evidence" value="ECO:0007669"/>
    <property type="project" value="InterPro"/>
</dbReference>
<evidence type="ECO:0000313" key="2">
    <source>
        <dbReference type="Proteomes" id="UP001153712"/>
    </source>
</evidence>
<dbReference type="Gene3D" id="2.40.50.140">
    <property type="entry name" value="Nucleic acid-binding proteins"/>
    <property type="match status" value="1"/>
</dbReference>
<accession>A0A9N9XN78</accession>
<sequence>MLLPPATKAQMLLGQCIPCIKQGASKFKIRRLELDTNLNMFFPKHEVVYAHDPEKICKTGDMVIIECLPQKLTRLITHKVKEVLYPLGDLTDPVTNKKIVSSKFREDIDDINRLYGENEGAFRYAKAPRRGWQENKKDFTHVDIRTKYHDDGRNDPTEV</sequence>
<reference evidence="1" key="1">
    <citation type="submission" date="2022-01" db="EMBL/GenBank/DDBJ databases">
        <authorList>
            <person name="King R."/>
        </authorList>
    </citation>
    <scope>NUCLEOTIDE SEQUENCE</scope>
</reference>
<name>A0A9N9XN78_PHYSR</name>
<dbReference type="GO" id="GO:0032543">
    <property type="term" value="P:mitochondrial translation"/>
    <property type="evidence" value="ECO:0007669"/>
    <property type="project" value="TreeGrafter"/>
</dbReference>
<dbReference type="InterPro" id="IPR039193">
    <property type="entry name" value="Ribosomal_uS17m_metazoa"/>
</dbReference>
<dbReference type="OrthoDB" id="274752at2759"/>
<dbReference type="InterPro" id="IPR012340">
    <property type="entry name" value="NA-bd_OB-fold"/>
</dbReference>
<dbReference type="EMBL" id="OU900096">
    <property type="protein sequence ID" value="CAG9860662.1"/>
    <property type="molecule type" value="Genomic_DNA"/>
</dbReference>
<proteinExistence type="predicted"/>
<evidence type="ECO:0008006" key="3">
    <source>
        <dbReference type="Google" id="ProtNLM"/>
    </source>
</evidence>
<protein>
    <recommendedName>
        <fullName evidence="3">Ribosomal protein S17</fullName>
    </recommendedName>
</protein>
<dbReference type="SUPFAM" id="SSF50249">
    <property type="entry name" value="Nucleic acid-binding proteins"/>
    <property type="match status" value="1"/>
</dbReference>
<dbReference type="Proteomes" id="UP001153712">
    <property type="component" value="Chromosome 3"/>
</dbReference>
<dbReference type="GO" id="GO:0005763">
    <property type="term" value="C:mitochondrial small ribosomal subunit"/>
    <property type="evidence" value="ECO:0007669"/>
    <property type="project" value="InterPro"/>
</dbReference>
<dbReference type="PANTHER" id="PTHR24088:SF0">
    <property type="entry name" value="SMALL RIBOSOMAL SUBUNIT PROTEIN US17M"/>
    <property type="match status" value="1"/>
</dbReference>
<dbReference type="PANTHER" id="PTHR24088">
    <property type="entry name" value="28S RIBOSOMAL PROTEIN S17, MITOCHONDRIAL"/>
    <property type="match status" value="1"/>
</dbReference>
<organism evidence="1 2">
    <name type="scientific">Phyllotreta striolata</name>
    <name type="common">Striped flea beetle</name>
    <name type="synonym">Crioceris striolata</name>
    <dbReference type="NCBI Taxonomy" id="444603"/>
    <lineage>
        <taxon>Eukaryota</taxon>
        <taxon>Metazoa</taxon>
        <taxon>Ecdysozoa</taxon>
        <taxon>Arthropoda</taxon>
        <taxon>Hexapoda</taxon>
        <taxon>Insecta</taxon>
        <taxon>Pterygota</taxon>
        <taxon>Neoptera</taxon>
        <taxon>Endopterygota</taxon>
        <taxon>Coleoptera</taxon>
        <taxon>Polyphaga</taxon>
        <taxon>Cucujiformia</taxon>
        <taxon>Chrysomeloidea</taxon>
        <taxon>Chrysomelidae</taxon>
        <taxon>Galerucinae</taxon>
        <taxon>Alticini</taxon>
        <taxon>Phyllotreta</taxon>
    </lineage>
</organism>
<dbReference type="AlphaFoldDB" id="A0A9N9XN78"/>
<evidence type="ECO:0000313" key="1">
    <source>
        <dbReference type="EMBL" id="CAG9860662.1"/>
    </source>
</evidence>